<reference evidence="2 3" key="1">
    <citation type="submission" date="2024-06" db="EMBL/GenBank/DDBJ databases">
        <title>The Natural Products Discovery Center: Release of the First 8490 Sequenced Strains for Exploring Actinobacteria Biosynthetic Diversity.</title>
        <authorList>
            <person name="Kalkreuter E."/>
            <person name="Kautsar S.A."/>
            <person name="Yang D."/>
            <person name="Bader C.D."/>
            <person name="Teijaro C.N."/>
            <person name="Fluegel L."/>
            <person name="Davis C.M."/>
            <person name="Simpson J.R."/>
            <person name="Lauterbach L."/>
            <person name="Steele A.D."/>
            <person name="Gui C."/>
            <person name="Meng S."/>
            <person name="Li G."/>
            <person name="Viehrig K."/>
            <person name="Ye F."/>
            <person name="Su P."/>
            <person name="Kiefer A.F."/>
            <person name="Nichols A."/>
            <person name="Cepeda A.J."/>
            <person name="Yan W."/>
            <person name="Fan B."/>
            <person name="Jiang Y."/>
            <person name="Adhikari A."/>
            <person name="Zheng C.-J."/>
            <person name="Schuster L."/>
            <person name="Cowan T.M."/>
            <person name="Smanski M.J."/>
            <person name="Chevrette M.G."/>
            <person name="De Carvalho L.P.S."/>
            <person name="Shen B."/>
        </authorList>
    </citation>
    <scope>NUCLEOTIDE SEQUENCE [LARGE SCALE GENOMIC DNA]</scope>
    <source>
        <strain evidence="2 3">NPDC052768</strain>
    </source>
</reference>
<organism evidence="2 3">
    <name type="scientific">Streptomyces werraensis</name>
    <dbReference type="NCBI Taxonomy" id="68284"/>
    <lineage>
        <taxon>Bacteria</taxon>
        <taxon>Bacillati</taxon>
        <taxon>Actinomycetota</taxon>
        <taxon>Actinomycetes</taxon>
        <taxon>Kitasatosporales</taxon>
        <taxon>Streptomycetaceae</taxon>
        <taxon>Streptomyces</taxon>
    </lineage>
</organism>
<dbReference type="Proteomes" id="UP001552527">
    <property type="component" value="Unassembled WGS sequence"/>
</dbReference>
<feature type="domain" description="ChrR-like cupin" evidence="1">
    <location>
        <begin position="26"/>
        <end position="123"/>
    </location>
</feature>
<keyword evidence="2" id="KW-0560">Oxidoreductase</keyword>
<evidence type="ECO:0000313" key="2">
    <source>
        <dbReference type="EMBL" id="MEV5249822.1"/>
    </source>
</evidence>
<name>A0ABV3JNR9_9ACTN</name>
<dbReference type="InterPro" id="IPR014710">
    <property type="entry name" value="RmlC-like_jellyroll"/>
</dbReference>
<dbReference type="InterPro" id="IPR025979">
    <property type="entry name" value="ChrR-like_cupin_dom"/>
</dbReference>
<accession>A0ABV3JNR9</accession>
<dbReference type="InterPro" id="IPR011051">
    <property type="entry name" value="RmlC_Cupin_sf"/>
</dbReference>
<dbReference type="GO" id="GO:0051213">
    <property type="term" value="F:dioxygenase activity"/>
    <property type="evidence" value="ECO:0007669"/>
    <property type="project" value="UniProtKB-KW"/>
</dbReference>
<dbReference type="EMBL" id="JBFATE010000022">
    <property type="protein sequence ID" value="MEV5249822.1"/>
    <property type="molecule type" value="Genomic_DNA"/>
</dbReference>
<dbReference type="SUPFAM" id="SSF51182">
    <property type="entry name" value="RmlC-like cupins"/>
    <property type="match status" value="1"/>
</dbReference>
<dbReference type="Pfam" id="PF12973">
    <property type="entry name" value="Cupin_7"/>
    <property type="match status" value="1"/>
</dbReference>
<keyword evidence="2" id="KW-0223">Dioxygenase</keyword>
<evidence type="ECO:0000313" key="3">
    <source>
        <dbReference type="Proteomes" id="UP001552527"/>
    </source>
</evidence>
<comment type="caution">
    <text evidence="2">The sequence shown here is derived from an EMBL/GenBank/DDBJ whole genome shotgun (WGS) entry which is preliminary data.</text>
</comment>
<keyword evidence="3" id="KW-1185">Reference proteome</keyword>
<dbReference type="RefSeq" id="WP_364027280.1">
    <property type="nucleotide sequence ID" value="NZ_JBFATD010000028.1"/>
</dbReference>
<dbReference type="CDD" id="cd20302">
    <property type="entry name" value="cupin_DAD"/>
    <property type="match status" value="1"/>
</dbReference>
<gene>
    <name evidence="2" type="ORF">AB0K95_31860</name>
</gene>
<sequence>MSDTAHEVNYQVDDLVVPGGLDLDGTDERLWVPQADGVVFRPLIFSVSQGYFVNILRVRRTGTVSRHRHTGPVHAFTLRGRWHYPEHDWWAEEGTYSFEPPGDVHTLVVPEDVTEMAALFHATGSYLYVDEKGGPTGVEDVFTKLEKARNHYERVGLGASYVEQFIR</sequence>
<evidence type="ECO:0000259" key="1">
    <source>
        <dbReference type="Pfam" id="PF12973"/>
    </source>
</evidence>
<dbReference type="Gene3D" id="2.60.120.10">
    <property type="entry name" value="Jelly Rolls"/>
    <property type="match status" value="1"/>
</dbReference>
<protein>
    <submittedName>
        <fullName evidence="2">2,4'-dihydroxyacetophenone dioxygenase family protein</fullName>
    </submittedName>
</protein>
<proteinExistence type="predicted"/>